<evidence type="ECO:0000259" key="7">
    <source>
        <dbReference type="SMART" id="SM00900"/>
    </source>
</evidence>
<evidence type="ECO:0000313" key="9">
    <source>
        <dbReference type="Proteomes" id="UP000824130"/>
    </source>
</evidence>
<dbReference type="InterPro" id="IPR010209">
    <property type="entry name" value="Ion_transpt_RnfG/RsxG"/>
</dbReference>
<organism evidence="8 9">
    <name type="scientific">Candidatus Allocopromorpha excrementipullorum</name>
    <dbReference type="NCBI Taxonomy" id="2840743"/>
    <lineage>
        <taxon>Bacteria</taxon>
        <taxon>Bacillati</taxon>
        <taxon>Bacillota</taxon>
        <taxon>Clostridia</taxon>
        <taxon>Eubacteriales</taxon>
        <taxon>Eubacteriaceae</taxon>
        <taxon>Eubacteriaceae incertae sedis</taxon>
        <taxon>Candidatus Allocopromorpha</taxon>
    </lineage>
</organism>
<reference evidence="8" key="2">
    <citation type="journal article" date="2021" name="PeerJ">
        <title>Extensive microbial diversity within the chicken gut microbiome revealed by metagenomics and culture.</title>
        <authorList>
            <person name="Gilroy R."/>
            <person name="Ravi A."/>
            <person name="Getino M."/>
            <person name="Pursley I."/>
            <person name="Horton D.L."/>
            <person name="Alikhan N.F."/>
            <person name="Baker D."/>
            <person name="Gharbi K."/>
            <person name="Hall N."/>
            <person name="Watson M."/>
            <person name="Adriaenssens E.M."/>
            <person name="Foster-Nyarko E."/>
            <person name="Jarju S."/>
            <person name="Secka A."/>
            <person name="Antonio M."/>
            <person name="Oren A."/>
            <person name="Chaudhuri R.R."/>
            <person name="La Ragione R."/>
            <person name="Hildebrand F."/>
            <person name="Pallen M.J."/>
        </authorList>
    </citation>
    <scope>NUCLEOTIDE SEQUENCE</scope>
    <source>
        <strain evidence="8">ChiSjej4B22-8349</strain>
    </source>
</reference>
<keyword evidence="5 6" id="KW-0249">Electron transport</keyword>
<evidence type="ECO:0000256" key="5">
    <source>
        <dbReference type="ARBA" id="ARBA00022982"/>
    </source>
</evidence>
<dbReference type="HAMAP" id="MF_00479">
    <property type="entry name" value="RsxG_RnfG"/>
    <property type="match status" value="1"/>
</dbReference>
<keyword evidence="4 6" id="KW-0288">FMN</keyword>
<sequence>MKNNSFKENFSPIIVLVVICLVTTLALAGTYSVANPKIIENQKAAADEARVLVLPEGDSFTQYDGKLVDGVIDCYMADNGAGMTVTAGAGGYGGTVEVMIGIDPNGAITGVTVTNHSETPGLGTKAMTEEYLSQYNGVSEVAGDDIRKDSDIDAISGATLTSDAVYVAVGAALDQFKECGGVN</sequence>
<keyword evidence="6" id="KW-1278">Translocase</keyword>
<dbReference type="AlphaFoldDB" id="A0A9D1N5F6"/>
<dbReference type="SMART" id="SM00900">
    <property type="entry name" value="FMN_bind"/>
    <property type="match status" value="1"/>
</dbReference>
<dbReference type="GO" id="GO:0009055">
    <property type="term" value="F:electron transfer activity"/>
    <property type="evidence" value="ECO:0007669"/>
    <property type="project" value="InterPro"/>
</dbReference>
<gene>
    <name evidence="6" type="primary">rnfG</name>
    <name evidence="8" type="ORF">IAD25_01780</name>
</gene>
<keyword evidence="3 6" id="KW-0285">Flavoprotein</keyword>
<reference evidence="8" key="1">
    <citation type="submission" date="2020-10" db="EMBL/GenBank/DDBJ databases">
        <authorList>
            <person name="Gilroy R."/>
        </authorList>
    </citation>
    <scope>NUCLEOTIDE SEQUENCE</scope>
    <source>
        <strain evidence="8">ChiSjej4B22-8349</strain>
    </source>
</reference>
<dbReference type="Proteomes" id="UP000824130">
    <property type="component" value="Unassembled WGS sequence"/>
</dbReference>
<dbReference type="EMBL" id="DVOB01000039">
    <property type="protein sequence ID" value="HIU95430.1"/>
    <property type="molecule type" value="Genomic_DNA"/>
</dbReference>
<comment type="subcellular location">
    <subcellularLocation>
        <location evidence="6">Cell membrane</location>
        <topology evidence="6">Single-pass membrane protein</topology>
    </subcellularLocation>
</comment>
<comment type="similarity">
    <text evidence="6">Belongs to the RnfG family.</text>
</comment>
<accession>A0A9D1N5F6</accession>
<dbReference type="PANTHER" id="PTHR36118">
    <property type="entry name" value="ION-TRANSLOCATING OXIDOREDUCTASE COMPLEX SUBUNIT G"/>
    <property type="match status" value="1"/>
</dbReference>
<keyword evidence="1 6" id="KW-0813">Transport</keyword>
<dbReference type="PIRSF" id="PIRSF006091">
    <property type="entry name" value="E_trnsport_RnfG"/>
    <property type="match status" value="1"/>
</dbReference>
<feature type="domain" description="FMN-binding" evidence="7">
    <location>
        <begin position="91"/>
        <end position="176"/>
    </location>
</feature>
<comment type="cofactor">
    <cofactor evidence="6">
        <name>FMN</name>
        <dbReference type="ChEBI" id="CHEBI:58210"/>
    </cofactor>
</comment>
<dbReference type="Pfam" id="PF04205">
    <property type="entry name" value="FMN_bind"/>
    <property type="match status" value="1"/>
</dbReference>
<comment type="subunit">
    <text evidence="6">The complex is composed of six subunits: RnfA, RnfB, RnfC, RnfD, RnfE and RnfG.</text>
</comment>
<keyword evidence="6" id="KW-0812">Transmembrane</keyword>
<evidence type="ECO:0000256" key="3">
    <source>
        <dbReference type="ARBA" id="ARBA00022630"/>
    </source>
</evidence>
<dbReference type="InterPro" id="IPR007329">
    <property type="entry name" value="FMN-bd"/>
</dbReference>
<dbReference type="GO" id="GO:0005886">
    <property type="term" value="C:plasma membrane"/>
    <property type="evidence" value="ECO:0007669"/>
    <property type="project" value="UniProtKB-SubCell"/>
</dbReference>
<keyword evidence="6" id="KW-1003">Cell membrane</keyword>
<evidence type="ECO:0000256" key="4">
    <source>
        <dbReference type="ARBA" id="ARBA00022643"/>
    </source>
</evidence>
<name>A0A9D1N5F6_9FIRM</name>
<comment type="caution">
    <text evidence="8">The sequence shown here is derived from an EMBL/GenBank/DDBJ whole genome shotgun (WGS) entry which is preliminary data.</text>
</comment>
<evidence type="ECO:0000256" key="2">
    <source>
        <dbReference type="ARBA" id="ARBA00022553"/>
    </source>
</evidence>
<keyword evidence="6" id="KW-0472">Membrane</keyword>
<evidence type="ECO:0000256" key="6">
    <source>
        <dbReference type="HAMAP-Rule" id="MF_00479"/>
    </source>
</evidence>
<evidence type="ECO:0000256" key="1">
    <source>
        <dbReference type="ARBA" id="ARBA00022448"/>
    </source>
</evidence>
<keyword evidence="6" id="KW-1133">Transmembrane helix</keyword>
<protein>
    <recommendedName>
        <fullName evidence="6">Ion-translocating oxidoreductase complex subunit G</fullName>
        <ecNumber evidence="6">7.-.-.-</ecNumber>
    </recommendedName>
    <alternativeName>
        <fullName evidence="6">Rnf electron transport complex subunit G</fullName>
    </alternativeName>
</protein>
<keyword evidence="2 6" id="KW-0597">Phosphoprotein</keyword>
<feature type="modified residue" description="FMN phosphoryl threonine" evidence="6">
    <location>
        <position position="159"/>
    </location>
</feature>
<dbReference type="GO" id="GO:0010181">
    <property type="term" value="F:FMN binding"/>
    <property type="evidence" value="ECO:0007669"/>
    <property type="project" value="InterPro"/>
</dbReference>
<proteinExistence type="inferred from homology"/>
<dbReference type="Gene3D" id="3.90.1010.20">
    <property type="match status" value="1"/>
</dbReference>
<dbReference type="EC" id="7.-.-.-" evidence="6"/>
<evidence type="ECO:0000313" key="8">
    <source>
        <dbReference type="EMBL" id="HIU95430.1"/>
    </source>
</evidence>
<dbReference type="GO" id="GO:0022900">
    <property type="term" value="P:electron transport chain"/>
    <property type="evidence" value="ECO:0007669"/>
    <property type="project" value="UniProtKB-UniRule"/>
</dbReference>
<comment type="function">
    <text evidence="6">Part of a membrane-bound complex that couples electron transfer with translocation of ions across the membrane.</text>
</comment>
<dbReference type="PANTHER" id="PTHR36118:SF1">
    <property type="entry name" value="ION-TRANSLOCATING OXIDOREDUCTASE COMPLEX SUBUNIT G"/>
    <property type="match status" value="1"/>
</dbReference>